<evidence type="ECO:0000313" key="2">
    <source>
        <dbReference type="Proteomes" id="UP001230220"/>
    </source>
</evidence>
<dbReference type="EMBL" id="JAUSUR010000011">
    <property type="protein sequence ID" value="MDQ0363261.1"/>
    <property type="molecule type" value="Genomic_DNA"/>
</dbReference>
<reference evidence="1 2" key="1">
    <citation type="submission" date="2023-07" db="EMBL/GenBank/DDBJ databases">
        <title>Genomic Encyclopedia of Type Strains, Phase IV (KMG-IV): sequencing the most valuable type-strain genomes for metagenomic binning, comparative biology and taxonomic classification.</title>
        <authorList>
            <person name="Goeker M."/>
        </authorList>
    </citation>
    <scope>NUCLEOTIDE SEQUENCE [LARGE SCALE GENOMIC DNA]</scope>
    <source>
        <strain evidence="1 2">DSM 16784</strain>
    </source>
</reference>
<sequence length="170" mass="20025">MNEFEKALVSDTYCKDTIPKERNWFEPLIGSWDFTWIDNNAKKHREVQGEWIFSWILEGIGIQDMFICPSRKARITHPQPDEEYGTTLRIYNPKTLNWDISYCCLGRVLTLEAKKEDDSIVLTNTLDNTRKWVFVSIEQNSFHWQNVSVKEDGSWHINSDIHATRVINQS</sequence>
<proteinExistence type="predicted"/>
<dbReference type="Proteomes" id="UP001230220">
    <property type="component" value="Unassembled WGS sequence"/>
</dbReference>
<protein>
    <submittedName>
        <fullName evidence="1">Uncharacterized protein</fullName>
    </submittedName>
</protein>
<keyword evidence="2" id="KW-1185">Reference proteome</keyword>
<name>A0ABU0E959_9FIRM</name>
<accession>A0ABU0E959</accession>
<gene>
    <name evidence="1" type="ORF">J2S15_004026</name>
</gene>
<organism evidence="1 2">
    <name type="scientific">Breznakia pachnodae</name>
    <dbReference type="NCBI Taxonomy" id="265178"/>
    <lineage>
        <taxon>Bacteria</taxon>
        <taxon>Bacillati</taxon>
        <taxon>Bacillota</taxon>
        <taxon>Erysipelotrichia</taxon>
        <taxon>Erysipelotrichales</taxon>
        <taxon>Erysipelotrichaceae</taxon>
        <taxon>Breznakia</taxon>
    </lineage>
</organism>
<dbReference type="RefSeq" id="WP_307412120.1">
    <property type="nucleotide sequence ID" value="NZ_JAUSUR010000011.1"/>
</dbReference>
<evidence type="ECO:0000313" key="1">
    <source>
        <dbReference type="EMBL" id="MDQ0363261.1"/>
    </source>
</evidence>
<comment type="caution">
    <text evidence="1">The sequence shown here is derived from an EMBL/GenBank/DDBJ whole genome shotgun (WGS) entry which is preliminary data.</text>
</comment>